<feature type="compositionally biased region" description="Low complexity" evidence="4">
    <location>
        <begin position="836"/>
        <end position="847"/>
    </location>
</feature>
<feature type="region of interest" description="Disordered" evidence="4">
    <location>
        <begin position="702"/>
        <end position="851"/>
    </location>
</feature>
<evidence type="ECO:0000256" key="4">
    <source>
        <dbReference type="SAM" id="MobiDB-lite"/>
    </source>
</evidence>
<dbReference type="AlphaFoldDB" id="A0A2P8AIJ1"/>
<feature type="compositionally biased region" description="Polar residues" evidence="4">
    <location>
        <begin position="803"/>
        <end position="831"/>
    </location>
</feature>
<feature type="compositionally biased region" description="Low complexity" evidence="4">
    <location>
        <begin position="772"/>
        <end position="793"/>
    </location>
</feature>
<gene>
    <name evidence="6" type="ORF">B9Z65_448</name>
</gene>
<dbReference type="PANTHER" id="PTHR31001">
    <property type="entry name" value="UNCHARACTERIZED TRANSCRIPTIONAL REGULATORY PROTEIN"/>
    <property type="match status" value="1"/>
</dbReference>
<dbReference type="GO" id="GO:0003677">
    <property type="term" value="F:DNA binding"/>
    <property type="evidence" value="ECO:0007669"/>
    <property type="project" value="InterPro"/>
</dbReference>
<dbReference type="PROSITE" id="PS00463">
    <property type="entry name" value="ZN2_CY6_FUNGAL_1"/>
    <property type="match status" value="1"/>
</dbReference>
<dbReference type="InterPro" id="IPR001138">
    <property type="entry name" value="Zn2Cys6_DnaBD"/>
</dbReference>
<protein>
    <recommendedName>
        <fullName evidence="5">Zn(2)-C6 fungal-type domain-containing protein</fullName>
    </recommendedName>
</protein>
<dbReference type="Proteomes" id="UP000243723">
    <property type="component" value="Unassembled WGS sequence"/>
</dbReference>
<organism evidence="6 7">
    <name type="scientific">Elsinoe australis</name>
    <dbReference type="NCBI Taxonomy" id="40998"/>
    <lineage>
        <taxon>Eukaryota</taxon>
        <taxon>Fungi</taxon>
        <taxon>Dikarya</taxon>
        <taxon>Ascomycota</taxon>
        <taxon>Pezizomycotina</taxon>
        <taxon>Dothideomycetes</taxon>
        <taxon>Dothideomycetidae</taxon>
        <taxon>Myriangiales</taxon>
        <taxon>Elsinoaceae</taxon>
        <taxon>Elsinoe</taxon>
    </lineage>
</organism>
<dbReference type="PANTHER" id="PTHR31001:SF50">
    <property type="entry name" value="ZN(II)2CYS6 TRANSCRIPTION FACTOR (EUROFUNG)"/>
    <property type="match status" value="1"/>
</dbReference>
<dbReference type="EMBL" id="NHZQ01000003">
    <property type="protein sequence ID" value="PSK60298.1"/>
    <property type="molecule type" value="Genomic_DNA"/>
</dbReference>
<name>A0A2P8AIJ1_9PEZI</name>
<dbReference type="Gene3D" id="4.10.240.10">
    <property type="entry name" value="Zn(2)-C6 fungal-type DNA-binding domain"/>
    <property type="match status" value="1"/>
</dbReference>
<feature type="region of interest" description="Disordered" evidence="4">
    <location>
        <begin position="1"/>
        <end position="67"/>
    </location>
</feature>
<dbReference type="SMART" id="SM00066">
    <property type="entry name" value="GAL4"/>
    <property type="match status" value="1"/>
</dbReference>
<dbReference type="CDD" id="cd00067">
    <property type="entry name" value="GAL4"/>
    <property type="match status" value="1"/>
</dbReference>
<proteinExistence type="predicted"/>
<feature type="compositionally biased region" description="Polar residues" evidence="4">
    <location>
        <begin position="169"/>
        <end position="180"/>
    </location>
</feature>
<accession>A0A2P8AIJ1</accession>
<evidence type="ECO:0000259" key="5">
    <source>
        <dbReference type="PROSITE" id="PS50048"/>
    </source>
</evidence>
<feature type="region of interest" description="Disordered" evidence="4">
    <location>
        <begin position="147"/>
        <end position="204"/>
    </location>
</feature>
<dbReference type="PROSITE" id="PS50048">
    <property type="entry name" value="ZN2_CY6_FUNGAL_2"/>
    <property type="match status" value="1"/>
</dbReference>
<dbReference type="Pfam" id="PF00172">
    <property type="entry name" value="Zn_clus"/>
    <property type="match status" value="1"/>
</dbReference>
<dbReference type="GO" id="GO:0006351">
    <property type="term" value="P:DNA-templated transcription"/>
    <property type="evidence" value="ECO:0007669"/>
    <property type="project" value="InterPro"/>
</dbReference>
<dbReference type="OrthoDB" id="3989227at2759"/>
<dbReference type="STRING" id="40998.A0A2P8AIJ1"/>
<feature type="compositionally biased region" description="Polar residues" evidence="4">
    <location>
        <begin position="10"/>
        <end position="45"/>
    </location>
</feature>
<dbReference type="InterPro" id="IPR036864">
    <property type="entry name" value="Zn2-C6_fun-type_DNA-bd_sf"/>
</dbReference>
<feature type="compositionally biased region" description="Polar residues" evidence="4">
    <location>
        <begin position="734"/>
        <end position="756"/>
    </location>
</feature>
<dbReference type="GO" id="GO:0005634">
    <property type="term" value="C:nucleus"/>
    <property type="evidence" value="ECO:0007669"/>
    <property type="project" value="UniProtKB-SubCell"/>
</dbReference>
<comment type="subcellular location">
    <subcellularLocation>
        <location evidence="1">Nucleus</location>
    </subcellularLocation>
</comment>
<dbReference type="InterPro" id="IPR007219">
    <property type="entry name" value="XnlR_reg_dom"/>
</dbReference>
<dbReference type="GO" id="GO:0008270">
    <property type="term" value="F:zinc ion binding"/>
    <property type="evidence" value="ECO:0007669"/>
    <property type="project" value="InterPro"/>
</dbReference>
<keyword evidence="2" id="KW-0479">Metal-binding</keyword>
<evidence type="ECO:0000313" key="6">
    <source>
        <dbReference type="EMBL" id="PSK60298.1"/>
    </source>
</evidence>
<reference evidence="6 7" key="1">
    <citation type="submission" date="2017-05" db="EMBL/GenBank/DDBJ databases">
        <title>Draft genome sequence of Elsinoe australis.</title>
        <authorList>
            <person name="Cheng Q."/>
        </authorList>
    </citation>
    <scope>NUCLEOTIDE SEQUENCE [LARGE SCALE GENOMIC DNA]</scope>
    <source>
        <strain evidence="6 7">NL1</strain>
    </source>
</reference>
<dbReference type="InterPro" id="IPR050613">
    <property type="entry name" value="Sec_Metabolite_Reg"/>
</dbReference>
<keyword evidence="3" id="KW-0539">Nucleus</keyword>
<keyword evidence="7" id="KW-1185">Reference proteome</keyword>
<evidence type="ECO:0000256" key="1">
    <source>
        <dbReference type="ARBA" id="ARBA00004123"/>
    </source>
</evidence>
<dbReference type="GO" id="GO:0000981">
    <property type="term" value="F:DNA-binding transcription factor activity, RNA polymerase II-specific"/>
    <property type="evidence" value="ECO:0007669"/>
    <property type="project" value="InterPro"/>
</dbReference>
<dbReference type="SUPFAM" id="SSF57701">
    <property type="entry name" value="Zn2/Cys6 DNA-binding domain"/>
    <property type="match status" value="1"/>
</dbReference>
<evidence type="ECO:0000256" key="3">
    <source>
        <dbReference type="ARBA" id="ARBA00023242"/>
    </source>
</evidence>
<feature type="domain" description="Zn(2)-C6 fungal-type" evidence="5">
    <location>
        <begin position="81"/>
        <end position="110"/>
    </location>
</feature>
<evidence type="ECO:0000313" key="7">
    <source>
        <dbReference type="Proteomes" id="UP000243723"/>
    </source>
</evidence>
<dbReference type="CDD" id="cd12148">
    <property type="entry name" value="fungal_TF_MHR"/>
    <property type="match status" value="1"/>
</dbReference>
<evidence type="ECO:0000256" key="2">
    <source>
        <dbReference type="ARBA" id="ARBA00022723"/>
    </source>
</evidence>
<dbReference type="Pfam" id="PF04082">
    <property type="entry name" value="Fungal_trans"/>
    <property type="match status" value="1"/>
</dbReference>
<dbReference type="SMART" id="SM00906">
    <property type="entry name" value="Fungal_trans"/>
    <property type="match status" value="1"/>
</dbReference>
<comment type="caution">
    <text evidence="6">The sequence shown here is derived from an EMBL/GenBank/DDBJ whole genome shotgun (WGS) entry which is preliminary data.</text>
</comment>
<feature type="compositionally biased region" description="Polar residues" evidence="4">
    <location>
        <begin position="150"/>
        <end position="159"/>
    </location>
</feature>
<sequence>MANPIPPFSFNGSDPLPTSNSNGIVTSTTSNPHRASLASLGTQDGTQSPNTTTPPPQNSHPTSQTVAPVVDSHGRILNPRSCVTCRRRKVKCDKSHPCANCVRAHIDCVFPTPGRAPRRPRKHADTRDTELLERLRRLEGVVKGLGVDVNTATGQPTDSSTKDARTQEDQSAGSSPQSEQPVRRSTDYPSSGKDVQVSERPHGQLENRFGRLVVSEGRSRYVNTSFWASLSNEVEDLKGILNEESDDEDETSPGSHNHLPGHHQGWMFGFSSQSVDMLTLHPIPMQIETYWSIYKDRVDPLVKVLHIPSITPTILTSASHLANLSKGFEALLFAIYYGATTSLTAEECLAKLGEERSVLLSRYRFAVEQALARANFLTAEELVILQAFVIFLMCLRRNNDARVIWTLTGLLVRMSQTVGIHRDGTHFGLPPFEVEMRRRLWWQVCILDVRASEDHGCDPTIVEQSFDTRMPLNVNDSDMSPGMKEFPKEHKGCTDMSFCLIRFEVANTFRRLNYVPPAPNRCHTYLSSITREEKEKWIQECHDMLEEKYLKHCDMTVPLYWVTATVARLIMSKMWLIVYHPYQRQDGGASLPQDIKDKLFITSLENIEYALLLETETRTMKWGWLFKTYMQWHAMAFILSELTKKTKGPLVERAWLAISRVRDGRWGEMNDHGDAHHDARSGYLWKPLLRLHAKALAARQQALEEEGQLEQNNESANSPAGQILPGSVLDYMSRQGSRSSSLPQYRNLASGQSTPQPVFGSMMLDSHKLLHSPTASTSSDNNNNNKNNGNSSTKVSPDIANMTAPQQTDSPRSINSQDTASQPTHSMNKNHAATWPNPNSSINPANPMTTSSFGMDNPNNFVMTPGPLANDPSQMGDVNMTFDANGDLDWANFDNMVRQFGMDIDTAPGNGGQAAAWAGSNWGTFGTNTNGMGMGTSDWF</sequence>